<dbReference type="PANTHER" id="PTHR30308">
    <property type="entry name" value="TMRNA-BINDING COMPONENT OF TRANS-TRANSLATION TAGGING COMPLEX"/>
    <property type="match status" value="1"/>
</dbReference>
<dbReference type="Pfam" id="PF01668">
    <property type="entry name" value="SmpB"/>
    <property type="match status" value="1"/>
</dbReference>
<feature type="region of interest" description="Disordered" evidence="4">
    <location>
        <begin position="129"/>
        <end position="152"/>
    </location>
</feature>
<dbReference type="InterPro" id="IPR000037">
    <property type="entry name" value="SsrA-bd_prot"/>
</dbReference>
<dbReference type="CDD" id="cd09294">
    <property type="entry name" value="SmpB"/>
    <property type="match status" value="1"/>
</dbReference>
<dbReference type="NCBIfam" id="TIGR00086">
    <property type="entry name" value="smpB"/>
    <property type="match status" value="1"/>
</dbReference>
<dbReference type="PANTHER" id="PTHR30308:SF2">
    <property type="entry name" value="SSRA-BINDING PROTEIN"/>
    <property type="match status" value="1"/>
</dbReference>
<keyword evidence="1 3" id="KW-0963">Cytoplasm</keyword>
<sequence>MKQKITKLNISQRIFQNKRAFFDYEILEKIEAGLVLKGDEIKAIRAGKTQLRGSFAKIFYSQKVPELYIVGLYLGSENQDAQRTRKLLVHKTEINKLIGKTQEKGLTLIPTRLYFKRGKAKLEIGIARPKKKWDKRQAIKEKEFKRSSKFHR</sequence>
<dbReference type="PROSITE" id="PS01317">
    <property type="entry name" value="SSRP"/>
    <property type="match status" value="1"/>
</dbReference>
<dbReference type="SUPFAM" id="SSF74982">
    <property type="entry name" value="Small protein B (SmpB)"/>
    <property type="match status" value="1"/>
</dbReference>
<reference evidence="6" key="1">
    <citation type="submission" date="2017-09" db="EMBL/GenBank/DDBJ databases">
        <title>Depth-based differentiation of microbial function through sediment-hosted aquifers and enrichment of novel symbionts in the deep terrestrial subsurface.</title>
        <authorList>
            <person name="Probst A.J."/>
            <person name="Ladd B."/>
            <person name="Jarett J.K."/>
            <person name="Geller-Mcgrath D.E."/>
            <person name="Sieber C.M.K."/>
            <person name="Emerson J.B."/>
            <person name="Anantharaman K."/>
            <person name="Thomas B.C."/>
            <person name="Malmstrom R."/>
            <person name="Stieglmeier M."/>
            <person name="Klingl A."/>
            <person name="Woyke T."/>
            <person name="Ryan C.M."/>
            <person name="Banfield J.F."/>
        </authorList>
    </citation>
    <scope>NUCLEOTIDE SEQUENCE [LARGE SCALE GENOMIC DNA]</scope>
</reference>
<feature type="compositionally biased region" description="Basic and acidic residues" evidence="4">
    <location>
        <begin position="135"/>
        <end position="146"/>
    </location>
</feature>
<dbReference type="GO" id="GO:0070930">
    <property type="term" value="P:trans-translation-dependent protein tagging"/>
    <property type="evidence" value="ECO:0007669"/>
    <property type="project" value="TreeGrafter"/>
</dbReference>
<evidence type="ECO:0000256" key="2">
    <source>
        <dbReference type="ARBA" id="ARBA00022884"/>
    </source>
</evidence>
<proteinExistence type="inferred from homology"/>
<evidence type="ECO:0000313" key="6">
    <source>
        <dbReference type="Proteomes" id="UP000229966"/>
    </source>
</evidence>
<dbReference type="GO" id="GO:0003723">
    <property type="term" value="F:RNA binding"/>
    <property type="evidence" value="ECO:0007669"/>
    <property type="project" value="UniProtKB-UniRule"/>
</dbReference>
<dbReference type="NCBIfam" id="NF003843">
    <property type="entry name" value="PRK05422.1"/>
    <property type="match status" value="1"/>
</dbReference>
<comment type="function">
    <text evidence="3">Required for rescue of stalled ribosomes mediated by trans-translation. Binds to transfer-messenger RNA (tmRNA), required for stable association of tmRNA with ribosomes. tmRNA and SmpB together mimic tRNA shape, replacing the anticodon stem-loop with SmpB. tmRNA is encoded by the ssrA gene; the 2 termini fold to resemble tRNA(Ala) and it encodes a 'tag peptide', a short internal open reading frame. During trans-translation Ala-aminoacylated tmRNA acts like a tRNA, entering the A-site of stalled ribosomes, displacing the stalled mRNA. The ribosome then switches to translate the ORF on the tmRNA; the nascent peptide is terminated with the 'tag peptide' encoded by the tmRNA and targeted for degradation. The ribosome is freed to recommence translation, which seems to be the essential function of trans-translation.</text>
</comment>
<comment type="subcellular location">
    <subcellularLocation>
        <location evidence="3">Cytoplasm</location>
    </subcellularLocation>
    <text evidence="3">The tmRNA-SmpB complex associates with stalled 70S ribosomes.</text>
</comment>
<accession>A0A2M7CJ86</accession>
<organism evidence="5 6">
    <name type="scientific">Candidatus Berkelbacteria bacterium CG03_land_8_20_14_0_80_40_36</name>
    <dbReference type="NCBI Taxonomy" id="1974509"/>
    <lineage>
        <taxon>Bacteria</taxon>
        <taxon>Candidatus Berkelbacteria</taxon>
    </lineage>
</organism>
<name>A0A2M7CJ86_9BACT</name>
<dbReference type="InterPro" id="IPR023620">
    <property type="entry name" value="SmpB"/>
</dbReference>
<evidence type="ECO:0000256" key="3">
    <source>
        <dbReference type="HAMAP-Rule" id="MF_00023"/>
    </source>
</evidence>
<evidence type="ECO:0000256" key="1">
    <source>
        <dbReference type="ARBA" id="ARBA00022490"/>
    </source>
</evidence>
<comment type="caution">
    <text evidence="5">The sequence shown here is derived from an EMBL/GenBank/DDBJ whole genome shotgun (WGS) entry which is preliminary data.</text>
</comment>
<dbReference type="EMBL" id="PEUM01000005">
    <property type="protein sequence ID" value="PIV25713.1"/>
    <property type="molecule type" value="Genomic_DNA"/>
</dbReference>
<dbReference type="Proteomes" id="UP000229966">
    <property type="component" value="Unassembled WGS sequence"/>
</dbReference>
<dbReference type="InterPro" id="IPR020081">
    <property type="entry name" value="SsrA-bd_prot_CS"/>
</dbReference>
<gene>
    <name evidence="3" type="primary">smpB</name>
    <name evidence="5" type="ORF">COS38_00165</name>
</gene>
<evidence type="ECO:0000256" key="4">
    <source>
        <dbReference type="SAM" id="MobiDB-lite"/>
    </source>
</evidence>
<dbReference type="AlphaFoldDB" id="A0A2M7CJ86"/>
<dbReference type="HAMAP" id="MF_00023">
    <property type="entry name" value="SmpB"/>
    <property type="match status" value="1"/>
</dbReference>
<comment type="similarity">
    <text evidence="3">Belongs to the SmpB family.</text>
</comment>
<protein>
    <recommendedName>
        <fullName evidence="3">SsrA-binding protein</fullName>
    </recommendedName>
    <alternativeName>
        <fullName evidence="3">Small protein B</fullName>
    </alternativeName>
</protein>
<keyword evidence="2 3" id="KW-0694">RNA-binding</keyword>
<dbReference type="Gene3D" id="2.40.280.10">
    <property type="match status" value="1"/>
</dbReference>
<dbReference type="GO" id="GO:0070929">
    <property type="term" value="P:trans-translation"/>
    <property type="evidence" value="ECO:0007669"/>
    <property type="project" value="UniProtKB-UniRule"/>
</dbReference>
<dbReference type="GO" id="GO:0005829">
    <property type="term" value="C:cytosol"/>
    <property type="evidence" value="ECO:0007669"/>
    <property type="project" value="TreeGrafter"/>
</dbReference>
<evidence type="ECO:0000313" key="5">
    <source>
        <dbReference type="EMBL" id="PIV25713.1"/>
    </source>
</evidence>